<protein>
    <submittedName>
        <fullName evidence="6">Uncharacterized protein</fullName>
    </submittedName>
</protein>
<sequence length="236" mass="25567">MYLKPLGGAADGCSPPQSSAVPPTSLSLPAAAAPPAAPELPILTEECGKGSPLNARFRTKTFAFYALGYVSNPKKDVSFVDTCYRTRTPFGKSFAKGGPTHSLTQLEPADGKRRLGVVVVRIAELFQYGPRDPEKMDKPVSFGTFRRCSYPVRDEERQATVMLEQCGRYATFNGIPSLEWRISLTALMGCCISDLISRTIGRVAGGIQFVGVSVGVFGCFPGFRRAQEMKSLPVRC</sequence>
<organism evidence="6 7">
    <name type="scientific">Mugilogobius chulae</name>
    <name type="common">yellowstripe goby</name>
    <dbReference type="NCBI Taxonomy" id="88201"/>
    <lineage>
        <taxon>Eukaryota</taxon>
        <taxon>Metazoa</taxon>
        <taxon>Chordata</taxon>
        <taxon>Craniata</taxon>
        <taxon>Vertebrata</taxon>
        <taxon>Euteleostomi</taxon>
        <taxon>Actinopterygii</taxon>
        <taxon>Neopterygii</taxon>
        <taxon>Teleostei</taxon>
        <taxon>Neoteleostei</taxon>
        <taxon>Acanthomorphata</taxon>
        <taxon>Gobiaria</taxon>
        <taxon>Gobiiformes</taxon>
        <taxon>Gobioidei</taxon>
        <taxon>Gobiidae</taxon>
        <taxon>Gobionellinae</taxon>
        <taxon>Mugilogobius</taxon>
    </lineage>
</organism>
<feature type="region of interest" description="Disordered" evidence="5">
    <location>
        <begin position="1"/>
        <end position="27"/>
    </location>
</feature>
<reference evidence="7" key="1">
    <citation type="submission" date="2024-04" db="EMBL/GenBank/DDBJ databases">
        <title>Salinicola lusitanus LLJ914,a marine bacterium isolated from the Okinawa Trough.</title>
        <authorList>
            <person name="Li J."/>
        </authorList>
    </citation>
    <scope>NUCLEOTIDE SEQUENCE [LARGE SCALE GENOMIC DNA]</scope>
</reference>
<proteinExistence type="predicted"/>
<evidence type="ECO:0000256" key="3">
    <source>
        <dbReference type="ARBA" id="ARBA00022989"/>
    </source>
</evidence>
<evidence type="ECO:0000256" key="1">
    <source>
        <dbReference type="ARBA" id="ARBA00004141"/>
    </source>
</evidence>
<keyword evidence="2" id="KW-0812">Transmembrane</keyword>
<keyword evidence="7" id="KW-1185">Reference proteome</keyword>
<keyword evidence="4" id="KW-0472">Membrane</keyword>
<dbReference type="AlphaFoldDB" id="A0AAW0MRB0"/>
<dbReference type="InterPro" id="IPR019372">
    <property type="entry name" value="LHFPL"/>
</dbReference>
<dbReference type="EMBL" id="JBBPFD010000021">
    <property type="protein sequence ID" value="KAK7882935.1"/>
    <property type="molecule type" value="Genomic_DNA"/>
</dbReference>
<dbReference type="GO" id="GO:0016020">
    <property type="term" value="C:membrane"/>
    <property type="evidence" value="ECO:0007669"/>
    <property type="project" value="UniProtKB-SubCell"/>
</dbReference>
<feature type="compositionally biased region" description="Low complexity" evidence="5">
    <location>
        <begin position="18"/>
        <end position="27"/>
    </location>
</feature>
<evidence type="ECO:0000256" key="2">
    <source>
        <dbReference type="ARBA" id="ARBA00022692"/>
    </source>
</evidence>
<gene>
    <name evidence="6" type="ORF">WMY93_029109</name>
</gene>
<dbReference type="Proteomes" id="UP001460270">
    <property type="component" value="Unassembled WGS sequence"/>
</dbReference>
<comment type="caution">
    <text evidence="6">The sequence shown here is derived from an EMBL/GenBank/DDBJ whole genome shotgun (WGS) entry which is preliminary data.</text>
</comment>
<evidence type="ECO:0000256" key="4">
    <source>
        <dbReference type="ARBA" id="ARBA00023136"/>
    </source>
</evidence>
<keyword evidence="3" id="KW-1133">Transmembrane helix</keyword>
<accession>A0AAW0MRB0</accession>
<dbReference type="Pfam" id="PF10242">
    <property type="entry name" value="L_HMGIC_fpl"/>
    <property type="match status" value="1"/>
</dbReference>
<evidence type="ECO:0000313" key="7">
    <source>
        <dbReference type="Proteomes" id="UP001460270"/>
    </source>
</evidence>
<evidence type="ECO:0000256" key="5">
    <source>
        <dbReference type="SAM" id="MobiDB-lite"/>
    </source>
</evidence>
<comment type="subcellular location">
    <subcellularLocation>
        <location evidence="1">Membrane</location>
        <topology evidence="1">Multi-pass membrane protein</topology>
    </subcellularLocation>
</comment>
<evidence type="ECO:0000313" key="6">
    <source>
        <dbReference type="EMBL" id="KAK7882935.1"/>
    </source>
</evidence>
<name>A0AAW0MRB0_9GOBI</name>